<dbReference type="InterPro" id="IPR042102">
    <property type="entry name" value="RNA_pol_Rpb1_3_sf"/>
</dbReference>
<dbReference type="GO" id="GO:0003677">
    <property type="term" value="F:DNA binding"/>
    <property type="evidence" value="ECO:0007669"/>
    <property type="project" value="InterPro"/>
</dbReference>
<gene>
    <name evidence="10" type="ORF">ACMD2_17329</name>
</gene>
<evidence type="ECO:0000256" key="7">
    <source>
        <dbReference type="ARBA" id="ARBA00048552"/>
    </source>
</evidence>
<evidence type="ECO:0000256" key="2">
    <source>
        <dbReference type="ARBA" id="ARBA00022478"/>
    </source>
</evidence>
<dbReference type="Gene3D" id="4.10.860.120">
    <property type="entry name" value="RNA polymerase II, clamp domain"/>
    <property type="match status" value="1"/>
</dbReference>
<keyword evidence="2 10" id="KW-0240">DNA-directed RNA polymerase</keyword>
<name>A0A199W455_ANACO</name>
<comment type="caution">
    <text evidence="10">The sequence shown here is derived from an EMBL/GenBank/DDBJ whole genome shotgun (WGS) entry which is preliminary data.</text>
</comment>
<feature type="domain" description="RNA polymerase N-terminal" evidence="9">
    <location>
        <begin position="309"/>
        <end position="592"/>
    </location>
</feature>
<dbReference type="InterPro" id="IPR038120">
    <property type="entry name" value="Rpb1_funnel_sf"/>
</dbReference>
<dbReference type="InterPro" id="IPR044893">
    <property type="entry name" value="RNA_pol_Rpb1_clamp_domain"/>
</dbReference>
<dbReference type="Gene3D" id="1.10.274.100">
    <property type="entry name" value="RNA polymerase Rpb1, domain 3"/>
    <property type="match status" value="1"/>
</dbReference>
<dbReference type="InterPro" id="IPR040403">
    <property type="entry name" value="NRPD1_N"/>
</dbReference>
<evidence type="ECO:0000256" key="6">
    <source>
        <dbReference type="ARBA" id="ARBA00023163"/>
    </source>
</evidence>
<reference evidence="10 11" key="1">
    <citation type="journal article" date="2016" name="DNA Res.">
        <title>The draft genome of MD-2 pineapple using hybrid error correction of long reads.</title>
        <authorList>
            <person name="Redwan R.M."/>
            <person name="Saidin A."/>
            <person name="Kumar S.V."/>
        </authorList>
    </citation>
    <scope>NUCLEOTIDE SEQUENCE [LARGE SCALE GENOMIC DNA]</scope>
    <source>
        <strain evidence="11">cv. MD2</strain>
        <tissue evidence="10">Leaf</tissue>
    </source>
</reference>
<dbReference type="Gene3D" id="6.20.50.80">
    <property type="match status" value="1"/>
</dbReference>
<evidence type="ECO:0000256" key="8">
    <source>
        <dbReference type="SAM" id="Phobius"/>
    </source>
</evidence>
<keyword evidence="8" id="KW-0472">Membrane</keyword>
<evidence type="ECO:0000259" key="9">
    <source>
        <dbReference type="SMART" id="SM00663"/>
    </source>
</evidence>
<dbReference type="InterPro" id="IPR006592">
    <property type="entry name" value="RNA_pol_N"/>
</dbReference>
<dbReference type="Gene3D" id="2.40.40.20">
    <property type="match status" value="1"/>
</dbReference>
<dbReference type="STRING" id="4615.A0A199W455"/>
<dbReference type="Pfam" id="PF04983">
    <property type="entry name" value="RNA_pol_Rpb1_3"/>
    <property type="match status" value="1"/>
</dbReference>
<keyword evidence="8" id="KW-0812">Transmembrane</keyword>
<evidence type="ECO:0000256" key="4">
    <source>
        <dbReference type="ARBA" id="ARBA00022695"/>
    </source>
</evidence>
<dbReference type="GO" id="GO:0006351">
    <property type="term" value="P:DNA-templated transcription"/>
    <property type="evidence" value="ECO:0007669"/>
    <property type="project" value="InterPro"/>
</dbReference>
<keyword evidence="3" id="KW-0808">Transferase</keyword>
<dbReference type="Pfam" id="PF05000">
    <property type="entry name" value="RNA_pol_Rpb1_4"/>
    <property type="match status" value="1"/>
</dbReference>
<dbReference type="InterPro" id="IPR045867">
    <property type="entry name" value="DNA-dir_RpoC_beta_prime"/>
</dbReference>
<dbReference type="Pfam" id="PF11523">
    <property type="entry name" value="DUF3223"/>
    <property type="match status" value="1"/>
</dbReference>
<dbReference type="PANTHER" id="PTHR19376">
    <property type="entry name" value="DNA-DIRECTED RNA POLYMERASE"/>
    <property type="match status" value="1"/>
</dbReference>
<dbReference type="InterPro" id="IPR007066">
    <property type="entry name" value="RNA_pol_Rpb1_3"/>
</dbReference>
<dbReference type="InterPro" id="IPR007083">
    <property type="entry name" value="RNA_pol_Rpb1_4"/>
</dbReference>
<dbReference type="EMBL" id="LSRQ01000239">
    <property type="protein sequence ID" value="OAY84267.1"/>
    <property type="molecule type" value="Genomic_DNA"/>
</dbReference>
<proteinExistence type="predicted"/>
<keyword evidence="6" id="KW-0804">Transcription</keyword>
<evidence type="ECO:0000313" key="11">
    <source>
        <dbReference type="Proteomes" id="UP000092600"/>
    </source>
</evidence>
<sequence>MFYANSIFLGFYWFSGLFFVAIWVVGVVITRLWFRIVVGALEGKGEEERKDFAVILERRISPLQEKLSNASIVEANDLTNAKLGLPNALSQCATCGSKNLRGCDGHFGAIKLPAIIYHPYFVGEIVQILNQICPGCLSVKQDQEAKGSSMLEATEKFVESDLLILKALEKNLGGLQKKLLKICKSKLLLSGILARGSKVRICYLKKRVKFRKSTPNNRYPSVRFKISSKDMVGKRNLSIVAEVNEKLPKKFQNKSMDEVLPQDYWDFIPMDQQQRQLKTSRITLSPHQAFHLLKQLDPEFLKQFVPRRELLFLSSLPVTANSHRAMETSHPHADGPQLSFRDERTKAYKKVVEVSRRIDEFRQHPQFRAFASSYVSNRLHSSTSNGEPISSGVSGLKWLKEVILSKRSDYAFRLVMVGDPKIKLDEIGIPLSLAENLLISDHVNSYNLEKLNTSCNLHLLNKEELHARRDGQLISVRKPDQLQIGDIFYRPLENGDLILINRPPSVHQHSLIALSVKVLPIHFAISINPLCCAPLLGDFDGDCLHGYIPQSIPSRVELRELVGLDQQLLNSQDGRSLVSLSHDSLVAAYLLTGTDVFLSKYEMQHLEMLCPSHMPFPSIIKYPNFGSPLWTGQQLFGMLLPPGIDFSVDSKKLHIIDGEVLSSPQMSFWLQSSTSSIFSTMFKSYGRRALDFLCSAQELLCEYLTMRGLSVSLSDLYLASDFYSRTKMTEEVNFGLDEAEDACRVKQLLLDPRIEFLLSSLDECEDSSYSVSHYHFLSNNLQIRKASIAAFKDVFSDIQRTVYHYVSKDNSMLSMIQSGSKGSLSKLAQQSLCLGLQLSASTFPFRIPQQLSCSWWNKQKALECGDQDAIRCEERRNFYAVIRSSFLQGLNPLECFLHAISGRANFFGENAEIPGTLTRKLSFYLRDLYVAYDGTVRSAYGQQIVQFSYDISDEIFHEDAHSRIISNDHIVEKYNGLGAPVGSWAASSISEAAYGGLEHPVNSLEDSPLMKLKEILECGKRRTYGDHAGILVLSKGLQRYRYGFEYGALEVKNHLEITLFSEMVNTVMILYECPLQRRKISPWSTHFHISKETLKKKRLQVQRVIDKLMENYSLMREKSAGVLPALCITKKNCPLLDEHDELDQTVCIAVAAEVLDSVTQLDTIKDVVILILLNTLVKGFLGIKHVEIQCQPDSTELSLKVTMSESCSRGRFWSTLQDACIPIMDLIDWNSSHPESIYDTFTVYGIDAAWKYFLKSLKSATSGIGRHIHQEQLVTVADCFSVTGEFHGLSTKGLKQQRNRLSISSPFSHACFSSPGNNFINAAKKGSVDELCGILDAVSWGKEPPVGTGGPFEIIFSQKVPQLQKSESIYKVLHNLKVEEPKPESAVACRASNRSNSKWRLNIPTFANGHAGKKDKWKCNFNKGATQTEGRPKKLAVQSEFLMRKVGSWASIVDMCTSLRAMLHEYPYDGIVGEKDKSSLMEALKYHPKRDEKIGVGVQDIKIGHHPTHRCSRCFILVRKDGTMDDFSYRKCVVGAAKMLSTEFGSIVEKKLYHTL</sequence>
<dbReference type="InterPro" id="IPR000722">
    <property type="entry name" value="RNA_pol_asu"/>
</dbReference>
<evidence type="ECO:0000256" key="1">
    <source>
        <dbReference type="ARBA" id="ARBA00012418"/>
    </source>
</evidence>
<dbReference type="PANTHER" id="PTHR19376:SF36">
    <property type="entry name" value="DNA-DIRECTED RNA POLYMERASE IV SUBUNIT 1"/>
    <property type="match status" value="1"/>
</dbReference>
<dbReference type="Gene3D" id="3.10.450.40">
    <property type="match status" value="1"/>
</dbReference>
<dbReference type="CDD" id="cd10506">
    <property type="entry name" value="RNAP_IV_RPD1_N"/>
    <property type="match status" value="1"/>
</dbReference>
<protein>
    <recommendedName>
        <fullName evidence="1">DNA-directed RNA polymerase</fullName>
        <ecNumber evidence="1">2.7.7.6</ecNumber>
    </recommendedName>
</protein>
<dbReference type="GO" id="GO:0000428">
    <property type="term" value="C:DNA-directed RNA polymerase complex"/>
    <property type="evidence" value="ECO:0007669"/>
    <property type="project" value="UniProtKB-KW"/>
</dbReference>
<organism evidence="10 11">
    <name type="scientific">Ananas comosus</name>
    <name type="common">Pineapple</name>
    <name type="synonym">Ananas ananas</name>
    <dbReference type="NCBI Taxonomy" id="4615"/>
    <lineage>
        <taxon>Eukaryota</taxon>
        <taxon>Viridiplantae</taxon>
        <taxon>Streptophyta</taxon>
        <taxon>Embryophyta</taxon>
        <taxon>Tracheophyta</taxon>
        <taxon>Spermatophyta</taxon>
        <taxon>Magnoliopsida</taxon>
        <taxon>Liliopsida</taxon>
        <taxon>Poales</taxon>
        <taxon>Bromeliaceae</taxon>
        <taxon>Bromelioideae</taxon>
        <taxon>Ananas</taxon>
    </lineage>
</organism>
<keyword evidence="4" id="KW-0548">Nucleotidyltransferase</keyword>
<dbReference type="Proteomes" id="UP000092600">
    <property type="component" value="Unassembled WGS sequence"/>
</dbReference>
<dbReference type="Gene3D" id="3.30.1490.180">
    <property type="entry name" value="RNA polymerase ii"/>
    <property type="match status" value="1"/>
</dbReference>
<dbReference type="EC" id="2.7.7.6" evidence="1"/>
<keyword evidence="8" id="KW-1133">Transmembrane helix</keyword>
<feature type="transmembrane region" description="Helical" evidence="8">
    <location>
        <begin position="12"/>
        <end position="34"/>
    </location>
</feature>
<evidence type="ECO:0000256" key="5">
    <source>
        <dbReference type="ARBA" id="ARBA00022833"/>
    </source>
</evidence>
<dbReference type="Gene3D" id="1.10.132.30">
    <property type="match status" value="1"/>
</dbReference>
<comment type="catalytic activity">
    <reaction evidence="7">
        <text>RNA(n) + a ribonucleoside 5'-triphosphate = RNA(n+1) + diphosphate</text>
        <dbReference type="Rhea" id="RHEA:21248"/>
        <dbReference type="Rhea" id="RHEA-COMP:14527"/>
        <dbReference type="Rhea" id="RHEA-COMP:17342"/>
        <dbReference type="ChEBI" id="CHEBI:33019"/>
        <dbReference type="ChEBI" id="CHEBI:61557"/>
        <dbReference type="ChEBI" id="CHEBI:140395"/>
        <dbReference type="EC" id="2.7.7.6"/>
    </reaction>
</comment>
<evidence type="ECO:0000256" key="3">
    <source>
        <dbReference type="ARBA" id="ARBA00022679"/>
    </source>
</evidence>
<keyword evidence="5" id="KW-0862">Zinc</keyword>
<dbReference type="SMART" id="SM00663">
    <property type="entry name" value="RPOLA_N"/>
    <property type="match status" value="1"/>
</dbReference>
<evidence type="ECO:0000313" key="10">
    <source>
        <dbReference type="EMBL" id="OAY84267.1"/>
    </source>
</evidence>
<accession>A0A199W455</accession>
<dbReference type="GO" id="GO:0003899">
    <property type="term" value="F:DNA-directed RNA polymerase activity"/>
    <property type="evidence" value="ECO:0007669"/>
    <property type="project" value="UniProtKB-EC"/>
</dbReference>
<dbReference type="SUPFAM" id="SSF64484">
    <property type="entry name" value="beta and beta-prime subunits of DNA dependent RNA-polymerase"/>
    <property type="match status" value="1"/>
</dbReference>
<dbReference type="Pfam" id="PF00623">
    <property type="entry name" value="RNA_pol_Rpb1_2"/>
    <property type="match status" value="1"/>
</dbReference>